<keyword evidence="5" id="KW-0328">Glycosyltransferase</keyword>
<evidence type="ECO:0000256" key="10">
    <source>
        <dbReference type="ARBA" id="ARBA00023239"/>
    </source>
</evidence>
<dbReference type="FunFam" id="3.20.20.70:FF:000024">
    <property type="entry name" value="Indole-3-glycerol phosphate synthase"/>
    <property type="match status" value="1"/>
</dbReference>
<evidence type="ECO:0000256" key="9">
    <source>
        <dbReference type="ARBA" id="ARBA00023141"/>
    </source>
</evidence>
<dbReference type="NCBIfam" id="NF001370">
    <property type="entry name" value="PRK00278.1-2"/>
    <property type="match status" value="1"/>
</dbReference>
<evidence type="ECO:0000256" key="1">
    <source>
        <dbReference type="ARBA" id="ARBA00001633"/>
    </source>
</evidence>
<evidence type="ECO:0000256" key="6">
    <source>
        <dbReference type="ARBA" id="ARBA00022679"/>
    </source>
</evidence>
<comment type="catalytic activity">
    <reaction evidence="1">
        <text>1-(2-carboxyphenylamino)-1-deoxy-D-ribulose 5-phosphate + H(+) = (1S,2R)-1-C-(indol-3-yl)glycerol 3-phosphate + CO2 + H2O</text>
        <dbReference type="Rhea" id="RHEA:23476"/>
        <dbReference type="ChEBI" id="CHEBI:15377"/>
        <dbReference type="ChEBI" id="CHEBI:15378"/>
        <dbReference type="ChEBI" id="CHEBI:16526"/>
        <dbReference type="ChEBI" id="CHEBI:58613"/>
        <dbReference type="ChEBI" id="CHEBI:58866"/>
        <dbReference type="EC" id="4.1.1.48"/>
    </reaction>
</comment>
<dbReference type="InterPro" id="IPR013798">
    <property type="entry name" value="Indole-3-glycerol_P_synth_dom"/>
</dbReference>
<dbReference type="InterPro" id="IPR013785">
    <property type="entry name" value="Aldolase_TIM"/>
</dbReference>
<keyword evidence="4" id="KW-0028">Amino-acid biosynthesis</keyword>
<feature type="non-terminal residue" evidence="11">
    <location>
        <position position="1"/>
    </location>
</feature>
<keyword evidence="10" id="KW-0456">Lyase</keyword>
<dbReference type="SUPFAM" id="SSF51366">
    <property type="entry name" value="Ribulose-phoshate binding barrel"/>
    <property type="match status" value="1"/>
</dbReference>
<dbReference type="HAMAP" id="MF_00134_B">
    <property type="entry name" value="IGPS_B"/>
    <property type="match status" value="1"/>
</dbReference>
<evidence type="ECO:0000256" key="5">
    <source>
        <dbReference type="ARBA" id="ARBA00022676"/>
    </source>
</evidence>
<evidence type="ECO:0000256" key="7">
    <source>
        <dbReference type="ARBA" id="ARBA00022793"/>
    </source>
</evidence>
<evidence type="ECO:0000256" key="2">
    <source>
        <dbReference type="ARBA" id="ARBA00004696"/>
    </source>
</evidence>
<dbReference type="PROSITE" id="PS00614">
    <property type="entry name" value="IGPS"/>
    <property type="match status" value="1"/>
</dbReference>
<dbReference type="HAMAP" id="MF_00134_A">
    <property type="entry name" value="IGPS_A"/>
    <property type="match status" value="1"/>
</dbReference>
<organism evidence="11">
    <name type="scientific">Cyprideis torosa</name>
    <dbReference type="NCBI Taxonomy" id="163714"/>
    <lineage>
        <taxon>Eukaryota</taxon>
        <taxon>Metazoa</taxon>
        <taxon>Ecdysozoa</taxon>
        <taxon>Arthropoda</taxon>
        <taxon>Crustacea</taxon>
        <taxon>Oligostraca</taxon>
        <taxon>Ostracoda</taxon>
        <taxon>Podocopa</taxon>
        <taxon>Podocopida</taxon>
        <taxon>Cytherocopina</taxon>
        <taxon>Cytheroidea</taxon>
        <taxon>Cytherideidae</taxon>
        <taxon>Cyprideis</taxon>
    </lineage>
</organism>
<dbReference type="InterPro" id="IPR000312">
    <property type="entry name" value="Glycosyl_Trfase_fam3"/>
</dbReference>
<gene>
    <name evidence="11" type="ORF">CTOB1V02_LOCUS13115</name>
</gene>
<dbReference type="CDD" id="cd00331">
    <property type="entry name" value="IGPS"/>
    <property type="match status" value="1"/>
</dbReference>
<comment type="pathway">
    <text evidence="2">Amino-acid biosynthesis; L-tryptophan biosynthesis; L-tryptophan from chorismate: step 4/5.</text>
</comment>
<evidence type="ECO:0000256" key="3">
    <source>
        <dbReference type="ARBA" id="ARBA00012362"/>
    </source>
</evidence>
<name>A0A7R8WU52_9CRUS</name>
<evidence type="ECO:0000256" key="4">
    <source>
        <dbReference type="ARBA" id="ARBA00022605"/>
    </source>
</evidence>
<sequence length="487" mass="51926">GTVAKHGNRSVSSKCGSADVLEAAGVNLDLTPEQVQRCINELGVGFLFAVKHHGAMKHAIGPRREMGVRTLFNVLGPLTNPASAPNQVLGVFSLEMVEPLAQVLKALGSRHVLVVHADDGLDEISIASATHCAELKDGEVTPTTVHPEDFGLPLTSLDAIRVDSAEQSLGLIRGALSGTPGAAYDIVSLNAGAAIYVAGLADSLLAGVEKARTMMNSGACQMTDTPDILKKIIARKYEEIAERAAHVSLDDLKATLSDADAPRGFVKSMRAKLASGQSAVIAEIKKASPSKGLLRKDFHPAEIAMSYEKAGAACLSVLTDKDFFQGSEDYLKEAREAVSLPVIRKDFIVDPYQVYEARSIGADCILLIVSALEDEQMQALYDLAVSLGMDVLVEVHDGDELDRALAMGLEMVGINNRNLRTFETSLDNTFDLLSRIPDSVLVVTESGILGSEDVQKMRAANVDAFLVGEAFMRADNPGEALSVLFAR</sequence>
<keyword evidence="8" id="KW-0822">Tryptophan biosynthesis</keyword>
<dbReference type="GO" id="GO:0004640">
    <property type="term" value="F:phosphoribosylanthranilate isomerase activity"/>
    <property type="evidence" value="ECO:0007669"/>
    <property type="project" value="TreeGrafter"/>
</dbReference>
<accession>A0A7R8WU52</accession>
<evidence type="ECO:0000256" key="8">
    <source>
        <dbReference type="ARBA" id="ARBA00022822"/>
    </source>
</evidence>
<dbReference type="NCBIfam" id="NF001373">
    <property type="entry name" value="PRK00278.1-6"/>
    <property type="match status" value="1"/>
</dbReference>
<protein>
    <recommendedName>
        <fullName evidence="3">indole-3-glycerol-phosphate synthase</fullName>
        <ecNumber evidence="3">4.1.1.48</ecNumber>
    </recommendedName>
</protein>
<dbReference type="OrthoDB" id="4706at2759"/>
<dbReference type="Gene3D" id="3.40.1030.10">
    <property type="entry name" value="Nucleoside phosphorylase/phosphoribosyltransferase catalytic domain"/>
    <property type="match status" value="1"/>
</dbReference>
<dbReference type="InterPro" id="IPR005940">
    <property type="entry name" value="Anthranilate_Pribosyl_Tfrase"/>
</dbReference>
<dbReference type="InterPro" id="IPR011060">
    <property type="entry name" value="RibuloseP-bd_barrel"/>
</dbReference>
<proteinExistence type="inferred from homology"/>
<keyword evidence="9" id="KW-0057">Aromatic amino acid biosynthesis</keyword>
<keyword evidence="6" id="KW-0808">Transferase</keyword>
<dbReference type="NCBIfam" id="TIGR01245">
    <property type="entry name" value="trpD"/>
    <property type="match status" value="1"/>
</dbReference>
<evidence type="ECO:0000313" key="11">
    <source>
        <dbReference type="EMBL" id="CAD7235300.1"/>
    </source>
</evidence>
<dbReference type="GO" id="GO:0004048">
    <property type="term" value="F:anthranilate phosphoribosyltransferase activity"/>
    <property type="evidence" value="ECO:0007669"/>
    <property type="project" value="InterPro"/>
</dbReference>
<dbReference type="Pfam" id="PF00591">
    <property type="entry name" value="Glycos_transf_3"/>
    <property type="match status" value="1"/>
</dbReference>
<dbReference type="Pfam" id="PF00218">
    <property type="entry name" value="IGPS"/>
    <property type="match status" value="1"/>
</dbReference>
<dbReference type="NCBIfam" id="NF001377">
    <property type="entry name" value="PRK00278.2-4"/>
    <property type="match status" value="1"/>
</dbReference>
<keyword evidence="7" id="KW-0210">Decarboxylase</keyword>
<dbReference type="InterPro" id="IPR045186">
    <property type="entry name" value="Indole-3-glycerol_P_synth"/>
</dbReference>
<dbReference type="EC" id="4.1.1.48" evidence="3"/>
<reference evidence="11" key="1">
    <citation type="submission" date="2020-11" db="EMBL/GenBank/DDBJ databases">
        <authorList>
            <person name="Tran Van P."/>
        </authorList>
    </citation>
    <scope>NUCLEOTIDE SEQUENCE</scope>
</reference>
<dbReference type="GO" id="GO:0000162">
    <property type="term" value="P:L-tryptophan biosynthetic process"/>
    <property type="evidence" value="ECO:0007669"/>
    <property type="project" value="UniProtKB-UniPathway"/>
</dbReference>
<feature type="non-terminal residue" evidence="11">
    <location>
        <position position="487"/>
    </location>
</feature>
<dbReference type="EMBL" id="OB672117">
    <property type="protein sequence ID" value="CAD7235300.1"/>
    <property type="molecule type" value="Genomic_DNA"/>
</dbReference>
<dbReference type="InterPro" id="IPR001468">
    <property type="entry name" value="Indole-3-GlycerolPSynthase_CS"/>
</dbReference>
<dbReference type="UniPathway" id="UPA00035">
    <property type="reaction ID" value="UER00043"/>
</dbReference>
<dbReference type="AlphaFoldDB" id="A0A7R8WU52"/>
<dbReference type="GO" id="GO:0004425">
    <property type="term" value="F:indole-3-glycerol-phosphate synthase activity"/>
    <property type="evidence" value="ECO:0007669"/>
    <property type="project" value="UniProtKB-EC"/>
</dbReference>
<dbReference type="PANTHER" id="PTHR22854">
    <property type="entry name" value="TRYPTOPHAN BIOSYNTHESIS PROTEIN"/>
    <property type="match status" value="1"/>
</dbReference>
<dbReference type="PANTHER" id="PTHR22854:SF2">
    <property type="entry name" value="INDOLE-3-GLYCEROL-PHOSPHATE SYNTHASE"/>
    <property type="match status" value="1"/>
</dbReference>
<dbReference type="SUPFAM" id="SSF52418">
    <property type="entry name" value="Nucleoside phosphorylase/phosphoribosyltransferase catalytic domain"/>
    <property type="match status" value="1"/>
</dbReference>
<dbReference type="Gene3D" id="3.20.20.70">
    <property type="entry name" value="Aldolase class I"/>
    <property type="match status" value="1"/>
</dbReference>
<dbReference type="InterPro" id="IPR035902">
    <property type="entry name" value="Nuc_phospho_transferase"/>
</dbReference>